<keyword evidence="2" id="KW-0255">Endonuclease</keyword>
<dbReference type="Pfam" id="PF05685">
    <property type="entry name" value="Uma2"/>
    <property type="match status" value="1"/>
</dbReference>
<dbReference type="Proteomes" id="UP000885750">
    <property type="component" value="Unassembled WGS sequence"/>
</dbReference>
<dbReference type="SUPFAM" id="SSF52980">
    <property type="entry name" value="Restriction endonuclease-like"/>
    <property type="match status" value="1"/>
</dbReference>
<comment type="caution">
    <text evidence="2">The sequence shown here is derived from an EMBL/GenBank/DDBJ whole genome shotgun (WGS) entry which is preliminary data.</text>
</comment>
<dbReference type="InterPro" id="IPR008538">
    <property type="entry name" value="Uma2"/>
</dbReference>
<evidence type="ECO:0000259" key="1">
    <source>
        <dbReference type="Pfam" id="PF05685"/>
    </source>
</evidence>
<feature type="domain" description="Putative restriction endonuclease" evidence="1">
    <location>
        <begin position="19"/>
        <end position="140"/>
    </location>
</feature>
<accession>A0A7V2WUV2</accession>
<evidence type="ECO:0000313" key="2">
    <source>
        <dbReference type="EMBL" id="HFC92180.1"/>
    </source>
</evidence>
<organism evidence="2">
    <name type="scientific">Leucothrix mucor</name>
    <dbReference type="NCBI Taxonomy" id="45248"/>
    <lineage>
        <taxon>Bacteria</taxon>
        <taxon>Pseudomonadati</taxon>
        <taxon>Pseudomonadota</taxon>
        <taxon>Gammaproteobacteria</taxon>
        <taxon>Thiotrichales</taxon>
        <taxon>Thiotrichaceae</taxon>
        <taxon>Leucothrix</taxon>
    </lineage>
</organism>
<dbReference type="Gene3D" id="3.90.1570.10">
    <property type="entry name" value="tt1808, chain A"/>
    <property type="match status" value="1"/>
</dbReference>
<dbReference type="CDD" id="cd06260">
    <property type="entry name" value="DUF820-like"/>
    <property type="match status" value="1"/>
</dbReference>
<dbReference type="PANTHER" id="PTHR34107:SF4">
    <property type="entry name" value="SLL1222 PROTEIN"/>
    <property type="match status" value="1"/>
</dbReference>
<keyword evidence="2" id="KW-0540">Nuclease</keyword>
<sequence length="162" mass="18423">MEWTEVIENPLLQDLPFKIELNKWGKILMSPANNNHGSLQYKVGRILDLGKGSGEIIIECSIKTPEGVKVADVAWASDEFMEQYGYDTPYEVAPEICVEVISPSNRKAEMQEKIKLYLEQGAIEVWLCDQQGKISYYSQAGKLERSKEIKAPNIKQAIEKRM</sequence>
<gene>
    <name evidence="2" type="ORF">ENJ51_05140</name>
</gene>
<dbReference type="EMBL" id="DRMS01000195">
    <property type="protein sequence ID" value="HFC92180.1"/>
    <property type="molecule type" value="Genomic_DNA"/>
</dbReference>
<dbReference type="InterPro" id="IPR011335">
    <property type="entry name" value="Restrct_endonuc-II-like"/>
</dbReference>
<name>A0A7V2WUV2_LEUMU</name>
<reference evidence="2" key="1">
    <citation type="journal article" date="2020" name="mSystems">
        <title>Genome- and Community-Level Interaction Insights into Carbon Utilization and Element Cycling Functions of Hydrothermarchaeota in Hydrothermal Sediment.</title>
        <authorList>
            <person name="Zhou Z."/>
            <person name="Liu Y."/>
            <person name="Xu W."/>
            <person name="Pan J."/>
            <person name="Luo Z.H."/>
            <person name="Li M."/>
        </authorList>
    </citation>
    <scope>NUCLEOTIDE SEQUENCE [LARGE SCALE GENOMIC DNA]</scope>
    <source>
        <strain evidence="2">HyVt-493</strain>
    </source>
</reference>
<dbReference type="InterPro" id="IPR012296">
    <property type="entry name" value="Nuclease_put_TT1808"/>
</dbReference>
<protein>
    <submittedName>
        <fullName evidence="2">Uma2 family endonuclease</fullName>
    </submittedName>
</protein>
<keyword evidence="2" id="KW-0378">Hydrolase</keyword>
<dbReference type="GO" id="GO:0004519">
    <property type="term" value="F:endonuclease activity"/>
    <property type="evidence" value="ECO:0007669"/>
    <property type="project" value="UniProtKB-KW"/>
</dbReference>
<dbReference type="PANTHER" id="PTHR34107">
    <property type="entry name" value="SLL0198 PROTEIN-RELATED"/>
    <property type="match status" value="1"/>
</dbReference>
<dbReference type="AlphaFoldDB" id="A0A7V2WUV2"/>
<proteinExistence type="predicted"/>